<accession>S3BS65</accession>
<dbReference type="EMBL" id="KE148184">
    <property type="protein sequence ID" value="EPE02201.1"/>
    <property type="molecule type" value="Genomic_DNA"/>
</dbReference>
<feature type="transmembrane region" description="Helical" evidence="2">
    <location>
        <begin position="161"/>
        <end position="180"/>
    </location>
</feature>
<dbReference type="Proteomes" id="UP000016923">
    <property type="component" value="Unassembled WGS sequence"/>
</dbReference>
<dbReference type="HOGENOM" id="CLU_028419_0_0_1"/>
<sequence length="645" mass="70512">MTRQGIRMAGTLPTTSTPLPSWSQLNFSRNCTAYGQWLSAFISPNTWNRADSLGGSIPLSIELFNSALPEGWVYTSNQSGTPTNWTLGVSTAAEQQYFGDVLKWFTTHLYSTYNATEGQWYVDIDFVDNVVWDPADKCPNAFCKAIAFTGNADISGIGIIVSYYIEAALTTLYLVVFTTWRAKKWMARKRQMKTKEKGGTGDPESVASPASSTSHRNQPGFFRRALNRLFDALRGSLDSLHMTATLFAFAVLTAAIVMAAKHAQDHRRHPVDFQNLPSGNALYDSALGLLVGLYSVFPVVTLYALLPQQAEVATPHSHLSHRGGRAGMRRGVLVILWGLAAALVYITPSSELDYEFQGHISAGHSGEDSDYASALYACDQRGGRMYWQVLRALKFIVIGVPMLWAIITGALYLLTLKWTLKSMPKTQTQTRRPSRRTAARNAWRHFFAWINCAIMWSILGCLIHLRQDIIDVADGLDSENSWAFGQILSIASWGPVGVDFAFLLLFGIEDGLGGRLPLDFTIRQVNGNSRSQLPSSPSSSDPHISIVDSSKTNSSEEMPAMVDDNAEAHSIARVSTISRRTPDHAVQDPSPSPALSKTSTIHSTSHSTGVPGAIRVSSYDVPVDKPGQGGDQDGDQDGNQDGGHA</sequence>
<gene>
    <name evidence="3" type="ORF">F503_06117</name>
</gene>
<feature type="transmembrane region" description="Helical" evidence="2">
    <location>
        <begin position="441"/>
        <end position="465"/>
    </location>
</feature>
<evidence type="ECO:0000256" key="1">
    <source>
        <dbReference type="SAM" id="MobiDB-lite"/>
    </source>
</evidence>
<dbReference type="eggNOG" id="ENOG502SWQ9">
    <property type="taxonomic scope" value="Eukaryota"/>
</dbReference>
<name>S3BS65_OPHP1</name>
<proteinExistence type="predicted"/>
<dbReference type="STRING" id="1262450.S3BS65"/>
<feature type="transmembrane region" description="Helical" evidence="2">
    <location>
        <begin position="240"/>
        <end position="260"/>
    </location>
</feature>
<dbReference type="OMA" id="GHRKWLH"/>
<dbReference type="VEuPathDB" id="FungiDB:F503_06117"/>
<evidence type="ECO:0000313" key="4">
    <source>
        <dbReference type="Proteomes" id="UP000016923"/>
    </source>
</evidence>
<feature type="compositionally biased region" description="Polar residues" evidence="1">
    <location>
        <begin position="208"/>
        <end position="217"/>
    </location>
</feature>
<feature type="transmembrane region" description="Helical" evidence="2">
    <location>
        <begin position="286"/>
        <end position="306"/>
    </location>
</feature>
<feature type="transmembrane region" description="Helical" evidence="2">
    <location>
        <begin position="395"/>
        <end position="420"/>
    </location>
</feature>
<feature type="region of interest" description="Disordered" evidence="1">
    <location>
        <begin position="529"/>
        <end position="558"/>
    </location>
</feature>
<feature type="transmembrane region" description="Helical" evidence="2">
    <location>
        <begin position="485"/>
        <end position="508"/>
    </location>
</feature>
<feature type="compositionally biased region" description="Low complexity" evidence="1">
    <location>
        <begin position="598"/>
        <end position="608"/>
    </location>
</feature>
<feature type="transmembrane region" description="Helical" evidence="2">
    <location>
        <begin position="327"/>
        <end position="346"/>
    </location>
</feature>
<feature type="compositionally biased region" description="Low complexity" evidence="1">
    <location>
        <begin position="529"/>
        <end position="550"/>
    </location>
</feature>
<keyword evidence="2" id="KW-0472">Membrane</keyword>
<evidence type="ECO:0000256" key="2">
    <source>
        <dbReference type="SAM" id="Phobius"/>
    </source>
</evidence>
<keyword evidence="2" id="KW-1133">Transmembrane helix</keyword>
<keyword evidence="4" id="KW-1185">Reference proteome</keyword>
<evidence type="ECO:0000313" key="3">
    <source>
        <dbReference type="EMBL" id="EPE02201.1"/>
    </source>
</evidence>
<feature type="region of interest" description="Disordered" evidence="1">
    <location>
        <begin position="577"/>
        <end position="645"/>
    </location>
</feature>
<feature type="region of interest" description="Disordered" evidence="1">
    <location>
        <begin position="191"/>
        <end position="218"/>
    </location>
</feature>
<organism evidence="3 4">
    <name type="scientific">Ophiostoma piceae (strain UAMH 11346)</name>
    <name type="common">Sap stain fungus</name>
    <dbReference type="NCBI Taxonomy" id="1262450"/>
    <lineage>
        <taxon>Eukaryota</taxon>
        <taxon>Fungi</taxon>
        <taxon>Dikarya</taxon>
        <taxon>Ascomycota</taxon>
        <taxon>Pezizomycotina</taxon>
        <taxon>Sordariomycetes</taxon>
        <taxon>Sordariomycetidae</taxon>
        <taxon>Ophiostomatales</taxon>
        <taxon>Ophiostomataceae</taxon>
        <taxon>Ophiostoma</taxon>
    </lineage>
</organism>
<protein>
    <submittedName>
        <fullName evidence="3">Uncharacterized protein</fullName>
    </submittedName>
</protein>
<keyword evidence="2" id="KW-0812">Transmembrane</keyword>
<dbReference type="OrthoDB" id="4582561at2759"/>
<reference evidence="3 4" key="1">
    <citation type="journal article" date="2013" name="BMC Genomics">
        <title>The genome and transcriptome of the pine saprophyte Ophiostoma piceae, and a comparison with the bark beetle-associated pine pathogen Grosmannia clavigera.</title>
        <authorList>
            <person name="Haridas S."/>
            <person name="Wang Y."/>
            <person name="Lim L."/>
            <person name="Massoumi Alamouti S."/>
            <person name="Jackman S."/>
            <person name="Docking R."/>
            <person name="Robertson G."/>
            <person name="Birol I."/>
            <person name="Bohlmann J."/>
            <person name="Breuil C."/>
        </authorList>
    </citation>
    <scope>NUCLEOTIDE SEQUENCE [LARGE SCALE GENOMIC DNA]</scope>
    <source>
        <strain evidence="3 4">UAMH 11346</strain>
    </source>
</reference>
<dbReference type="AlphaFoldDB" id="S3BS65"/>